<feature type="compositionally biased region" description="Basic residues" evidence="1">
    <location>
        <begin position="55"/>
        <end position="67"/>
    </location>
</feature>
<feature type="domain" description="Transposase-associated" evidence="2">
    <location>
        <begin position="141"/>
        <end position="213"/>
    </location>
</feature>
<accession>A0A444X3Z1</accession>
<dbReference type="Proteomes" id="UP000289738">
    <property type="component" value="Chromosome B10"/>
</dbReference>
<evidence type="ECO:0000256" key="1">
    <source>
        <dbReference type="SAM" id="MobiDB-lite"/>
    </source>
</evidence>
<protein>
    <recommendedName>
        <fullName evidence="2">Transposase-associated domain-containing protein</fullName>
    </recommendedName>
</protein>
<evidence type="ECO:0000259" key="2">
    <source>
        <dbReference type="Pfam" id="PF13963"/>
    </source>
</evidence>
<dbReference type="AlphaFoldDB" id="A0A444X3Z1"/>
<evidence type="ECO:0000313" key="3">
    <source>
        <dbReference type="EMBL" id="RYQ84302.1"/>
    </source>
</evidence>
<dbReference type="InterPro" id="IPR029480">
    <property type="entry name" value="Transpos_assoc"/>
</dbReference>
<keyword evidence="4" id="KW-1185">Reference proteome</keyword>
<proteinExistence type="predicted"/>
<feature type="compositionally biased region" description="Polar residues" evidence="1">
    <location>
        <begin position="69"/>
        <end position="94"/>
    </location>
</feature>
<sequence length="249" mass="28124">MAITTAHSKDSSTGEWRSGRSRKTPLDSGPAVKTAAHSGYISSGPLDLASLLGAKRSRSKGAKHAHPSFRNNTWRLPQETQLSSAPNEQAQIPDSSAEEPTQKPPFFRAFPCHPQFLKLILSPVELRSCHRDLSPVTDIDKSWITKPQDSVEYRDGLNRFLDFAFDNASSDGMIHCPYPLCGFRFFQTREAAYDHLLMKPFPSNYTFWLHHSERIVDERPSGREELDPTINLGEQMRDIIHDAFKFPGQ</sequence>
<organism evidence="3 4">
    <name type="scientific">Arachis hypogaea</name>
    <name type="common">Peanut</name>
    <dbReference type="NCBI Taxonomy" id="3818"/>
    <lineage>
        <taxon>Eukaryota</taxon>
        <taxon>Viridiplantae</taxon>
        <taxon>Streptophyta</taxon>
        <taxon>Embryophyta</taxon>
        <taxon>Tracheophyta</taxon>
        <taxon>Spermatophyta</taxon>
        <taxon>Magnoliopsida</taxon>
        <taxon>eudicotyledons</taxon>
        <taxon>Gunneridae</taxon>
        <taxon>Pentapetalae</taxon>
        <taxon>rosids</taxon>
        <taxon>fabids</taxon>
        <taxon>Fabales</taxon>
        <taxon>Fabaceae</taxon>
        <taxon>Papilionoideae</taxon>
        <taxon>50 kb inversion clade</taxon>
        <taxon>dalbergioids sensu lato</taxon>
        <taxon>Dalbergieae</taxon>
        <taxon>Pterocarpus clade</taxon>
        <taxon>Arachis</taxon>
    </lineage>
</organism>
<dbReference type="Pfam" id="PF13963">
    <property type="entry name" value="Transpos_assoc"/>
    <property type="match status" value="1"/>
</dbReference>
<dbReference type="EMBL" id="SDMP01000020">
    <property type="protein sequence ID" value="RYQ84302.1"/>
    <property type="molecule type" value="Genomic_DNA"/>
</dbReference>
<evidence type="ECO:0000313" key="4">
    <source>
        <dbReference type="Proteomes" id="UP000289738"/>
    </source>
</evidence>
<reference evidence="3 4" key="1">
    <citation type="submission" date="2019-01" db="EMBL/GenBank/DDBJ databases">
        <title>Sequencing of cultivated peanut Arachis hypogaea provides insights into genome evolution and oil improvement.</title>
        <authorList>
            <person name="Chen X."/>
        </authorList>
    </citation>
    <scope>NUCLEOTIDE SEQUENCE [LARGE SCALE GENOMIC DNA]</scope>
    <source>
        <strain evidence="4">cv. Fuhuasheng</strain>
        <tissue evidence="3">Leaves</tissue>
    </source>
</reference>
<gene>
    <name evidence="3" type="ORF">Ahy_B10g103470</name>
</gene>
<name>A0A444X3Z1_ARAHY</name>
<feature type="region of interest" description="Disordered" evidence="1">
    <location>
        <begin position="1"/>
        <end position="104"/>
    </location>
</feature>
<comment type="caution">
    <text evidence="3">The sequence shown here is derived from an EMBL/GenBank/DDBJ whole genome shotgun (WGS) entry which is preliminary data.</text>
</comment>